<dbReference type="PANTHER" id="PTHR43593:SF1">
    <property type="entry name" value="INOSITOL 2-DEHYDROGENASE"/>
    <property type="match status" value="1"/>
</dbReference>
<dbReference type="InterPro" id="IPR000683">
    <property type="entry name" value="Gfo/Idh/MocA-like_OxRdtase_N"/>
</dbReference>
<dbReference type="UniPathway" id="UPA00076">
    <property type="reaction ID" value="UER00143"/>
</dbReference>
<dbReference type="PANTHER" id="PTHR43593">
    <property type="match status" value="1"/>
</dbReference>
<organism evidence="8 9">
    <name type="scientific">Staphylococcus gallinarum</name>
    <dbReference type="NCBI Taxonomy" id="1293"/>
    <lineage>
        <taxon>Bacteria</taxon>
        <taxon>Bacillati</taxon>
        <taxon>Bacillota</taxon>
        <taxon>Bacilli</taxon>
        <taxon>Bacillales</taxon>
        <taxon>Staphylococcaceae</taxon>
        <taxon>Staphylococcus</taxon>
    </lineage>
</organism>
<keyword evidence="2 4" id="KW-0560">Oxidoreductase</keyword>
<comment type="function">
    <text evidence="4">Involved in the oxidation of myo-inositol (MI) and D-chiro-inositol (DCI) to 2-keto-myo-inositol (2KMI or 2-inosose) and 1-keto-D-chiro-inositol (1KDCI), respectively.</text>
</comment>
<reference evidence="7 10" key="2">
    <citation type="submission" date="2019-07" db="EMBL/GenBank/DDBJ databases">
        <title>Whole genome shotgun sequence of Staphylococcus gallinarum NBRC 109767.</title>
        <authorList>
            <person name="Hosoyama A."/>
            <person name="Uohara A."/>
            <person name="Ohji S."/>
            <person name="Ichikawa N."/>
        </authorList>
    </citation>
    <scope>NUCLEOTIDE SEQUENCE [LARGE SCALE GENOMIC DNA]</scope>
    <source>
        <strain evidence="7 10">NBRC 109767</strain>
    </source>
</reference>
<dbReference type="GO" id="GO:0000166">
    <property type="term" value="F:nucleotide binding"/>
    <property type="evidence" value="ECO:0007669"/>
    <property type="project" value="InterPro"/>
</dbReference>
<dbReference type="SUPFAM" id="SSF51735">
    <property type="entry name" value="NAD(P)-binding Rossmann-fold domains"/>
    <property type="match status" value="1"/>
</dbReference>
<dbReference type="OrthoDB" id="9815825at2"/>
<evidence type="ECO:0000256" key="4">
    <source>
        <dbReference type="HAMAP-Rule" id="MF_01671"/>
    </source>
</evidence>
<evidence type="ECO:0000256" key="1">
    <source>
        <dbReference type="ARBA" id="ARBA00010928"/>
    </source>
</evidence>
<dbReference type="HAMAP" id="MF_01671">
    <property type="entry name" value="IolG"/>
    <property type="match status" value="1"/>
</dbReference>
<dbReference type="GO" id="GO:0050112">
    <property type="term" value="F:inositol 2-dehydrogenase (NAD+) activity"/>
    <property type="evidence" value="ECO:0007669"/>
    <property type="project" value="UniProtKB-UniRule"/>
</dbReference>
<dbReference type="AlphaFoldDB" id="A0A0D0SQJ7"/>
<evidence type="ECO:0000259" key="6">
    <source>
        <dbReference type="Pfam" id="PF02894"/>
    </source>
</evidence>
<dbReference type="EC" id="1.1.1.369" evidence="4"/>
<dbReference type="GO" id="GO:0019310">
    <property type="term" value="P:inositol catabolic process"/>
    <property type="evidence" value="ECO:0007669"/>
    <property type="project" value="UniProtKB-UniRule"/>
</dbReference>
<dbReference type="InterPro" id="IPR050424">
    <property type="entry name" value="Gfo-Idh-MocA_inositol_DH"/>
</dbReference>
<dbReference type="Pfam" id="PF01408">
    <property type="entry name" value="GFO_IDH_MocA"/>
    <property type="match status" value="1"/>
</dbReference>
<dbReference type="Pfam" id="PF02894">
    <property type="entry name" value="GFO_IDH_MocA_C"/>
    <property type="match status" value="1"/>
</dbReference>
<dbReference type="Proteomes" id="UP000321057">
    <property type="component" value="Unassembled WGS sequence"/>
</dbReference>
<dbReference type="GeneID" id="93846445"/>
<feature type="domain" description="Gfo/Idh/MocA-like oxidoreductase C-terminal" evidence="6">
    <location>
        <begin position="135"/>
        <end position="325"/>
    </location>
</feature>
<dbReference type="InterPro" id="IPR036291">
    <property type="entry name" value="NAD(P)-bd_dom_sf"/>
</dbReference>
<evidence type="ECO:0000313" key="10">
    <source>
        <dbReference type="Proteomes" id="UP000321057"/>
    </source>
</evidence>
<dbReference type="Proteomes" id="UP000283576">
    <property type="component" value="Unassembled WGS sequence"/>
</dbReference>
<keyword evidence="3 4" id="KW-0520">NAD</keyword>
<dbReference type="EMBL" id="BKAX01000006">
    <property type="protein sequence ID" value="GEQ06390.1"/>
    <property type="molecule type" value="Genomic_DNA"/>
</dbReference>
<dbReference type="Gene3D" id="3.40.50.720">
    <property type="entry name" value="NAD(P)-binding Rossmann-like Domain"/>
    <property type="match status" value="1"/>
</dbReference>
<feature type="domain" description="Gfo/Idh/MocA-like oxidoreductase N-terminal" evidence="5">
    <location>
        <begin position="3"/>
        <end position="123"/>
    </location>
</feature>
<comment type="subunit">
    <text evidence="4">Homotetramer.</text>
</comment>
<comment type="similarity">
    <text evidence="1 4">Belongs to the Gfo/Idh/MocA family.</text>
</comment>
<dbReference type="RefSeq" id="WP_042737711.1">
    <property type="nucleotide sequence ID" value="NZ_BKAX01000006.1"/>
</dbReference>
<dbReference type="SUPFAM" id="SSF55347">
    <property type="entry name" value="Glyceraldehyde-3-phosphate dehydrogenase-like, C-terminal domain"/>
    <property type="match status" value="1"/>
</dbReference>
<name>A0A0D0SQJ7_STAGA</name>
<accession>A0A0D0SQJ7</accession>
<comment type="catalytic activity">
    <reaction evidence="4">
        <text>1D-chiro-inositol + NAD(+) = scyllo-inosine + NADH + H(+)</text>
        <dbReference type="Rhea" id="RHEA:25832"/>
        <dbReference type="ChEBI" id="CHEBI:15378"/>
        <dbReference type="ChEBI" id="CHEBI:27372"/>
        <dbReference type="ChEBI" id="CHEBI:50920"/>
        <dbReference type="ChEBI" id="CHEBI:57540"/>
        <dbReference type="ChEBI" id="CHEBI:57945"/>
        <dbReference type="EC" id="1.1.1.369"/>
    </reaction>
</comment>
<dbReference type="Gene3D" id="3.30.360.10">
    <property type="entry name" value="Dihydrodipicolinate Reductase, domain 2"/>
    <property type="match status" value="1"/>
</dbReference>
<evidence type="ECO:0000256" key="2">
    <source>
        <dbReference type="ARBA" id="ARBA00023002"/>
    </source>
</evidence>
<gene>
    <name evidence="4 7" type="primary">iolG</name>
    <name evidence="8" type="ORF">BUZ01_06500</name>
    <name evidence="7" type="ORF">SGA02_22180</name>
</gene>
<evidence type="ECO:0000256" key="3">
    <source>
        <dbReference type="ARBA" id="ARBA00023027"/>
    </source>
</evidence>
<keyword evidence="10" id="KW-1185">Reference proteome</keyword>
<comment type="pathway">
    <text evidence="4">Polyol metabolism; myo-inositol degradation into acetyl-CoA; acetyl-CoA from myo-inositol: step 1/7.</text>
</comment>
<dbReference type="EC" id="1.1.1.18" evidence="4"/>
<protein>
    <recommendedName>
        <fullName evidence="4">Inositol 2-dehydrogenase/D-chiro-inositol 3-dehydrogenase</fullName>
        <ecNumber evidence="4">1.1.1.18</ecNumber>
        <ecNumber evidence="4">1.1.1.369</ecNumber>
    </recommendedName>
    <alternativeName>
        <fullName evidence="4">Myo-inositol 2-dehydrogenase/D-chiro-inositol 3-dehydrogenase</fullName>
        <shortName evidence="4">MI 2-dehydrogenase/DCI 3-dehydrogenase</shortName>
    </alternativeName>
</protein>
<proteinExistence type="inferred from homology"/>
<evidence type="ECO:0000313" key="8">
    <source>
        <dbReference type="EMBL" id="RIL43262.1"/>
    </source>
</evidence>
<evidence type="ECO:0000259" key="5">
    <source>
        <dbReference type="Pfam" id="PF01408"/>
    </source>
</evidence>
<reference evidence="8 9" key="1">
    <citation type="journal article" date="2016" name="Front. Microbiol.">
        <title>Comprehensive Phylogenetic Analysis of Bovine Non-aureus Staphylococci Species Based on Whole-Genome Sequencing.</title>
        <authorList>
            <person name="Naushad S."/>
            <person name="Barkema H.W."/>
            <person name="Luby C."/>
            <person name="Condas L.A."/>
            <person name="Nobrega D.B."/>
            <person name="Carson D.A."/>
            <person name="De Buck J."/>
        </authorList>
    </citation>
    <scope>NUCLEOTIDE SEQUENCE [LARGE SCALE GENOMIC DNA]</scope>
    <source>
        <strain evidence="8 9">SNUC 1388</strain>
    </source>
</reference>
<dbReference type="EMBL" id="QXRZ01000003">
    <property type="protein sequence ID" value="RIL43262.1"/>
    <property type="molecule type" value="Genomic_DNA"/>
</dbReference>
<evidence type="ECO:0000313" key="7">
    <source>
        <dbReference type="EMBL" id="GEQ06390.1"/>
    </source>
</evidence>
<dbReference type="InterPro" id="IPR004104">
    <property type="entry name" value="Gfo/Idh/MocA-like_OxRdtase_C"/>
</dbReference>
<sequence length="335" mass="37841">MELRIGVIGIGAMGRDHVDRINNRVNGAKVSAISDINVEVATAYAKEIGATFYEDAEALIAADEIDGIVVTSWDPTHEGYVLEAIKHDKYVFCEKPLALEASGCTNIVNAETAKQKRLVQVGFMRRYDRGYEEMKRELDTGVLGEPLLLHCTHRNETVDSKYDTPMAVENTAVHEVDALRWLLQEDFVSAQVILPKKQTQYTHPKLHDPQLILLQTESGVCIDLEVFVNCQFGYDINCKVVCEKGEIGLTNPTYFNVKTEQKDYTRVPSDWKERFISAYDKELQLWVDGIKHDEITGPSAWDGYMASVTTNACSESRDNGYKVEIKFDEKPSLYQ</sequence>
<dbReference type="InterPro" id="IPR023794">
    <property type="entry name" value="MI/DCI_dehydrogenase"/>
</dbReference>
<comment type="caution">
    <text evidence="8">The sequence shown here is derived from an EMBL/GenBank/DDBJ whole genome shotgun (WGS) entry which is preliminary data.</text>
</comment>
<comment type="catalytic activity">
    <reaction evidence="4">
        <text>myo-inositol + NAD(+) = scyllo-inosose + NADH + H(+)</text>
        <dbReference type="Rhea" id="RHEA:16949"/>
        <dbReference type="ChEBI" id="CHEBI:15378"/>
        <dbReference type="ChEBI" id="CHEBI:17268"/>
        <dbReference type="ChEBI" id="CHEBI:17811"/>
        <dbReference type="ChEBI" id="CHEBI:57540"/>
        <dbReference type="ChEBI" id="CHEBI:57945"/>
        <dbReference type="EC" id="1.1.1.18"/>
    </reaction>
</comment>
<evidence type="ECO:0000313" key="9">
    <source>
        <dbReference type="Proteomes" id="UP000283576"/>
    </source>
</evidence>